<dbReference type="GO" id="GO:0016301">
    <property type="term" value="F:kinase activity"/>
    <property type="evidence" value="ECO:0007669"/>
    <property type="project" value="UniProtKB-KW"/>
</dbReference>
<feature type="domain" description="PTS EIIA type-2" evidence="11">
    <location>
        <begin position="4"/>
        <end position="147"/>
    </location>
</feature>
<accession>A0A564TEI8</accession>
<reference evidence="12 13" key="1">
    <citation type="submission" date="2019-07" db="EMBL/GenBank/DDBJ databases">
        <authorList>
            <person name="Hibberd C M."/>
            <person name="Gehrig L. J."/>
            <person name="Chang H.-W."/>
            <person name="Venkatesh S."/>
        </authorList>
    </citation>
    <scope>NUCLEOTIDE SEQUENCE [LARGE SCALE GENOMIC DNA]</scope>
    <source>
        <strain evidence="12">Streptococcus_salivarius_SS_Bg39</strain>
    </source>
</reference>
<proteinExistence type="predicted"/>
<comment type="function">
    <text evidence="8">The phosphoenolpyruvate-dependent sugar phosphotransferase system (sugar PTS), a major carbohydrate active transport system, catalyzes the phosphorylation of incoming sugar substrates concomitantly with their translocation across the cell membrane. The enzyme II UlaABC PTS system is involved in ascorbate transport.</text>
</comment>
<keyword evidence="4" id="KW-0597">Phosphoprotein</keyword>
<dbReference type="Proteomes" id="UP000380217">
    <property type="component" value="Unassembled WGS sequence"/>
</dbReference>
<protein>
    <recommendedName>
        <fullName evidence="9">Ascorbate-specific PTS system EIIA component</fullName>
    </recommendedName>
    <alternativeName>
        <fullName evidence="10">Ascorbate-specific phosphotransferase enzyme IIA component</fullName>
    </alternativeName>
</protein>
<comment type="subcellular location">
    <subcellularLocation>
        <location evidence="1">Cytoplasm</location>
    </subcellularLocation>
</comment>
<evidence type="ECO:0000256" key="6">
    <source>
        <dbReference type="ARBA" id="ARBA00022683"/>
    </source>
</evidence>
<dbReference type="GO" id="GO:0005737">
    <property type="term" value="C:cytoplasm"/>
    <property type="evidence" value="ECO:0007669"/>
    <property type="project" value="UniProtKB-SubCell"/>
</dbReference>
<keyword evidence="3" id="KW-0963">Cytoplasm</keyword>
<evidence type="ECO:0000256" key="1">
    <source>
        <dbReference type="ARBA" id="ARBA00004496"/>
    </source>
</evidence>
<dbReference type="AlphaFoldDB" id="A0A564TEI8"/>
<evidence type="ECO:0000256" key="8">
    <source>
        <dbReference type="ARBA" id="ARBA00037387"/>
    </source>
</evidence>
<sequence>MLQGLLLEEDIQFEDKVENWEDAIRLVAHPLLRKGKIEESYITAMIQNVKENGPFIHIGDHLALPHSRPEDGVREKGMSLLKLSEPINLLNDPEHPISVFICLAASDNTTHLNALISLTKILSKKENLKALLESTTVDTVSQVLKGE</sequence>
<dbReference type="CDD" id="cd00211">
    <property type="entry name" value="PTS_IIA_fru"/>
    <property type="match status" value="1"/>
</dbReference>
<evidence type="ECO:0000313" key="12">
    <source>
        <dbReference type="EMBL" id="VUX05868.1"/>
    </source>
</evidence>
<evidence type="ECO:0000256" key="2">
    <source>
        <dbReference type="ARBA" id="ARBA00022448"/>
    </source>
</evidence>
<keyword evidence="2" id="KW-0813">Transport</keyword>
<gene>
    <name evidence="12" type="primary">ulaC</name>
    <name evidence="12" type="ORF">SSSS39_01729</name>
</gene>
<dbReference type="RefSeq" id="WP_154864699.1">
    <property type="nucleotide sequence ID" value="NZ_CABHNJ010000029.1"/>
</dbReference>
<keyword evidence="7" id="KW-0418">Kinase</keyword>
<keyword evidence="6" id="KW-0598">Phosphotransferase system</keyword>
<dbReference type="Pfam" id="PF00359">
    <property type="entry name" value="PTS_EIIA_2"/>
    <property type="match status" value="1"/>
</dbReference>
<evidence type="ECO:0000256" key="9">
    <source>
        <dbReference type="ARBA" id="ARBA00041175"/>
    </source>
</evidence>
<dbReference type="Gene3D" id="3.40.930.10">
    <property type="entry name" value="Mannitol-specific EII, Chain A"/>
    <property type="match status" value="1"/>
</dbReference>
<dbReference type="InterPro" id="IPR051351">
    <property type="entry name" value="Ascorbate-PTS_EIIA_comp"/>
</dbReference>
<dbReference type="EMBL" id="CABHNJ010000029">
    <property type="protein sequence ID" value="VUX05868.1"/>
    <property type="molecule type" value="Genomic_DNA"/>
</dbReference>
<evidence type="ECO:0000313" key="13">
    <source>
        <dbReference type="Proteomes" id="UP000380217"/>
    </source>
</evidence>
<dbReference type="SUPFAM" id="SSF55804">
    <property type="entry name" value="Phoshotransferase/anion transport protein"/>
    <property type="match status" value="1"/>
</dbReference>
<evidence type="ECO:0000256" key="4">
    <source>
        <dbReference type="ARBA" id="ARBA00022553"/>
    </source>
</evidence>
<dbReference type="PANTHER" id="PTHR36203">
    <property type="entry name" value="ASCORBATE-SPECIFIC PTS SYSTEM EIIA COMPONENT"/>
    <property type="match status" value="1"/>
</dbReference>
<organism evidence="12 13">
    <name type="scientific">Streptococcus vestibularis</name>
    <dbReference type="NCBI Taxonomy" id="1343"/>
    <lineage>
        <taxon>Bacteria</taxon>
        <taxon>Bacillati</taxon>
        <taxon>Bacillota</taxon>
        <taxon>Bacilli</taxon>
        <taxon>Lactobacillales</taxon>
        <taxon>Streptococcaceae</taxon>
        <taxon>Streptococcus</taxon>
    </lineage>
</organism>
<evidence type="ECO:0000256" key="5">
    <source>
        <dbReference type="ARBA" id="ARBA00022679"/>
    </source>
</evidence>
<dbReference type="PANTHER" id="PTHR36203:SF1">
    <property type="entry name" value="ASCORBATE-SPECIFIC PTS SYSTEM EIIA COMPONENT"/>
    <property type="match status" value="1"/>
</dbReference>
<dbReference type="GO" id="GO:0009401">
    <property type="term" value="P:phosphoenolpyruvate-dependent sugar phosphotransferase system"/>
    <property type="evidence" value="ECO:0007669"/>
    <property type="project" value="UniProtKB-KW"/>
</dbReference>
<keyword evidence="5 12" id="KW-0808">Transferase</keyword>
<name>A0A564TEI8_STRVE</name>
<dbReference type="InterPro" id="IPR002178">
    <property type="entry name" value="PTS_EIIA_type-2_dom"/>
</dbReference>
<dbReference type="InterPro" id="IPR016152">
    <property type="entry name" value="PTrfase/Anion_transptr"/>
</dbReference>
<dbReference type="PROSITE" id="PS51094">
    <property type="entry name" value="PTS_EIIA_TYPE_2"/>
    <property type="match status" value="1"/>
</dbReference>
<evidence type="ECO:0000256" key="10">
    <source>
        <dbReference type="ARBA" id="ARBA00042072"/>
    </source>
</evidence>
<evidence type="ECO:0000259" key="11">
    <source>
        <dbReference type="PROSITE" id="PS51094"/>
    </source>
</evidence>
<evidence type="ECO:0000256" key="7">
    <source>
        <dbReference type="ARBA" id="ARBA00022777"/>
    </source>
</evidence>
<evidence type="ECO:0000256" key="3">
    <source>
        <dbReference type="ARBA" id="ARBA00022490"/>
    </source>
</evidence>